<evidence type="ECO:0000259" key="3">
    <source>
        <dbReference type="Pfam" id="PF04504"/>
    </source>
</evidence>
<feature type="compositionally biased region" description="Acidic residues" evidence="2">
    <location>
        <begin position="18"/>
        <end position="40"/>
    </location>
</feature>
<feature type="domain" description="Glabrous enhancer-binding protein-like DBD" evidence="3">
    <location>
        <begin position="167"/>
        <end position="258"/>
    </location>
</feature>
<dbReference type="Proteomes" id="UP001054252">
    <property type="component" value="Unassembled WGS sequence"/>
</dbReference>
<reference evidence="4 5" key="1">
    <citation type="journal article" date="2021" name="Commun. Biol.">
        <title>The genome of Shorea leprosula (Dipterocarpaceae) highlights the ecological relevance of drought in aseasonal tropical rainforests.</title>
        <authorList>
            <person name="Ng K.K.S."/>
            <person name="Kobayashi M.J."/>
            <person name="Fawcett J.A."/>
            <person name="Hatakeyama M."/>
            <person name="Paape T."/>
            <person name="Ng C.H."/>
            <person name="Ang C.C."/>
            <person name="Tnah L.H."/>
            <person name="Lee C.T."/>
            <person name="Nishiyama T."/>
            <person name="Sese J."/>
            <person name="O'Brien M.J."/>
            <person name="Copetti D."/>
            <person name="Mohd Noor M.I."/>
            <person name="Ong R.C."/>
            <person name="Putra M."/>
            <person name="Sireger I.Z."/>
            <person name="Indrioko S."/>
            <person name="Kosugi Y."/>
            <person name="Izuno A."/>
            <person name="Isagi Y."/>
            <person name="Lee S.L."/>
            <person name="Shimizu K.K."/>
        </authorList>
    </citation>
    <scope>NUCLEOTIDE SEQUENCE [LARGE SCALE GENOMIC DNA]</scope>
    <source>
        <strain evidence="4">214</strain>
    </source>
</reference>
<gene>
    <name evidence="4" type="ORF">SLEP1_g49753</name>
</gene>
<feature type="region of interest" description="Disordered" evidence="2">
    <location>
        <begin position="278"/>
        <end position="305"/>
    </location>
</feature>
<comment type="caution">
    <text evidence="4">The sequence shown here is derived from an EMBL/GenBank/DDBJ whole genome shotgun (WGS) entry which is preliminary data.</text>
</comment>
<dbReference type="InterPro" id="IPR053932">
    <property type="entry name" value="GeBP-like_DBD"/>
</dbReference>
<evidence type="ECO:0000313" key="4">
    <source>
        <dbReference type="EMBL" id="GKV42342.1"/>
    </source>
</evidence>
<dbReference type="PANTHER" id="PTHR31662:SF33">
    <property type="entry name" value="DNA-BINDING STOREKEEPER PROTEIN TRANSCRIPTIONAL REGULATOR-LIKE PROTEIN"/>
    <property type="match status" value="1"/>
</dbReference>
<feature type="compositionally biased region" description="Acidic residues" evidence="2">
    <location>
        <begin position="75"/>
        <end position="90"/>
    </location>
</feature>
<organism evidence="4 5">
    <name type="scientific">Rubroshorea leprosula</name>
    <dbReference type="NCBI Taxonomy" id="152421"/>
    <lineage>
        <taxon>Eukaryota</taxon>
        <taxon>Viridiplantae</taxon>
        <taxon>Streptophyta</taxon>
        <taxon>Embryophyta</taxon>
        <taxon>Tracheophyta</taxon>
        <taxon>Spermatophyta</taxon>
        <taxon>Magnoliopsida</taxon>
        <taxon>eudicotyledons</taxon>
        <taxon>Gunneridae</taxon>
        <taxon>Pentapetalae</taxon>
        <taxon>rosids</taxon>
        <taxon>malvids</taxon>
        <taxon>Malvales</taxon>
        <taxon>Dipterocarpaceae</taxon>
        <taxon>Rubroshorea</taxon>
    </lineage>
</organism>
<feature type="region of interest" description="Disordered" evidence="2">
    <location>
        <begin position="1"/>
        <end position="163"/>
    </location>
</feature>
<protein>
    <recommendedName>
        <fullName evidence="3">Glabrous enhancer-binding protein-like DBD domain-containing protein</fullName>
    </recommendedName>
</protein>
<evidence type="ECO:0000256" key="2">
    <source>
        <dbReference type="SAM" id="MobiDB-lite"/>
    </source>
</evidence>
<feature type="compositionally biased region" description="Basic and acidic residues" evidence="2">
    <location>
        <begin position="1"/>
        <end position="12"/>
    </location>
</feature>
<comment type="similarity">
    <text evidence="1">Belongs to the GeBP family.</text>
</comment>
<feature type="compositionally biased region" description="Basic and acidic residues" evidence="2">
    <location>
        <begin position="130"/>
        <end position="150"/>
    </location>
</feature>
<dbReference type="AlphaFoldDB" id="A0AAV5M140"/>
<feature type="compositionally biased region" description="Polar residues" evidence="2">
    <location>
        <begin position="60"/>
        <end position="72"/>
    </location>
</feature>
<dbReference type="PANTHER" id="PTHR31662">
    <property type="entry name" value="BNAANNG10740D PROTEIN-RELATED"/>
    <property type="match status" value="1"/>
</dbReference>
<sequence>MAPKRPDPKDEPPAASSSEEEETTSGAEEEEETSEEEEETQPTLTQKSPPVKRPEIASPRSASTTVTNAGNQSSESDESESDESGSETDSDSVIPPSVKPIATKPMEESTKSKQPAVKPAASAAKSSAKRPAEPKQPAQKETKRAKKDSENGEEEEKTGDDVKKQLFQRIWSEKDEIAILKGMIEYSAKKGADPLSDMSAFHEFIKDSLQLDCAKGKLSDKIRRLKKKYMGYVKRGKEDGFTKPHEQESFKLSKKIWGDEGKKMGDEVKKIVKAETPVKSKSNVKPKKNQSLAAPKVEVVSSPVASKDKESKIDDILPDKRLGVGSIEEEVLSHGLDVIEGEKKAALKERWRKLRIAELELFLQRSQLVADQAKLMLEHYKSANK</sequence>
<dbReference type="GO" id="GO:0006355">
    <property type="term" value="P:regulation of DNA-templated transcription"/>
    <property type="evidence" value="ECO:0007669"/>
    <property type="project" value="InterPro"/>
</dbReference>
<feature type="compositionally biased region" description="Low complexity" evidence="2">
    <location>
        <begin position="112"/>
        <end position="126"/>
    </location>
</feature>
<accession>A0AAV5M140</accession>
<dbReference type="Pfam" id="PF04504">
    <property type="entry name" value="GeBP-like_DBD"/>
    <property type="match status" value="1"/>
</dbReference>
<dbReference type="GO" id="GO:0005634">
    <property type="term" value="C:nucleus"/>
    <property type="evidence" value="ECO:0007669"/>
    <property type="project" value="TreeGrafter"/>
</dbReference>
<evidence type="ECO:0000256" key="1">
    <source>
        <dbReference type="ARBA" id="ARBA00010820"/>
    </source>
</evidence>
<proteinExistence type="inferred from homology"/>
<dbReference type="EMBL" id="BPVZ01000157">
    <property type="protein sequence ID" value="GKV42342.1"/>
    <property type="molecule type" value="Genomic_DNA"/>
</dbReference>
<keyword evidence="5" id="KW-1185">Reference proteome</keyword>
<evidence type="ECO:0000313" key="5">
    <source>
        <dbReference type="Proteomes" id="UP001054252"/>
    </source>
</evidence>
<dbReference type="InterPro" id="IPR007592">
    <property type="entry name" value="GEBP"/>
</dbReference>
<name>A0AAV5M140_9ROSI</name>